<organism evidence="2 3">
    <name type="scientific">Citrus x changshan-huyou</name>
    <dbReference type="NCBI Taxonomy" id="2935761"/>
    <lineage>
        <taxon>Eukaryota</taxon>
        <taxon>Viridiplantae</taxon>
        <taxon>Streptophyta</taxon>
        <taxon>Embryophyta</taxon>
        <taxon>Tracheophyta</taxon>
        <taxon>Spermatophyta</taxon>
        <taxon>Magnoliopsida</taxon>
        <taxon>eudicotyledons</taxon>
        <taxon>Gunneridae</taxon>
        <taxon>Pentapetalae</taxon>
        <taxon>rosids</taxon>
        <taxon>malvids</taxon>
        <taxon>Sapindales</taxon>
        <taxon>Rutaceae</taxon>
        <taxon>Aurantioideae</taxon>
        <taxon>Citrus</taxon>
    </lineage>
</organism>
<reference evidence="2 3" key="1">
    <citation type="submission" date="2024-05" db="EMBL/GenBank/DDBJ databases">
        <title>Haplotype-resolved chromosome-level genome assembly of Huyou (Citrus changshanensis).</title>
        <authorList>
            <person name="Miao C."/>
            <person name="Chen W."/>
            <person name="Wu Y."/>
            <person name="Wang L."/>
            <person name="Zhao S."/>
            <person name="Grierson D."/>
            <person name="Xu C."/>
            <person name="Chen K."/>
        </authorList>
    </citation>
    <scope>NUCLEOTIDE SEQUENCE [LARGE SCALE GENOMIC DNA]</scope>
    <source>
        <strain evidence="2">01-14</strain>
        <tissue evidence="2">Leaf</tissue>
    </source>
</reference>
<dbReference type="AlphaFoldDB" id="A0AAP0MU26"/>
<evidence type="ECO:0000313" key="2">
    <source>
        <dbReference type="EMBL" id="KAK9221990.1"/>
    </source>
</evidence>
<evidence type="ECO:0000313" key="3">
    <source>
        <dbReference type="Proteomes" id="UP001428341"/>
    </source>
</evidence>
<feature type="region of interest" description="Disordered" evidence="1">
    <location>
        <begin position="1"/>
        <end position="39"/>
    </location>
</feature>
<name>A0AAP0MU26_9ROSI</name>
<accession>A0AAP0MU26</accession>
<proteinExistence type="predicted"/>
<dbReference type="EMBL" id="JBCGBO010000002">
    <property type="protein sequence ID" value="KAK9221990.1"/>
    <property type="molecule type" value="Genomic_DNA"/>
</dbReference>
<feature type="compositionally biased region" description="Polar residues" evidence="1">
    <location>
        <begin position="1"/>
        <end position="11"/>
    </location>
</feature>
<protein>
    <submittedName>
        <fullName evidence="2">Uncharacterized protein</fullName>
    </submittedName>
</protein>
<gene>
    <name evidence="2" type="ORF">WN944_010421</name>
</gene>
<dbReference type="Proteomes" id="UP001428341">
    <property type="component" value="Unassembled WGS sequence"/>
</dbReference>
<evidence type="ECO:0000256" key="1">
    <source>
        <dbReference type="SAM" id="MobiDB-lite"/>
    </source>
</evidence>
<sequence>MGINQQKQETFQGHFDAKEVDNGTNQNMRMTKGKKWKLQVRTTRVKTRSLDGLTGNRSSLQTELKLNGKATNEVIMENSGEMREEILAEAGDKPRQQP</sequence>
<keyword evidence="3" id="KW-1185">Reference proteome</keyword>
<comment type="caution">
    <text evidence="2">The sequence shown here is derived from an EMBL/GenBank/DDBJ whole genome shotgun (WGS) entry which is preliminary data.</text>
</comment>